<dbReference type="GO" id="GO:0005829">
    <property type="term" value="C:cytosol"/>
    <property type="evidence" value="ECO:0007669"/>
    <property type="project" value="TreeGrafter"/>
</dbReference>
<feature type="region of interest" description="Disordered" evidence="3">
    <location>
        <begin position="1"/>
        <end position="30"/>
    </location>
</feature>
<accession>A0A163J4C1</accession>
<dbReference type="InterPro" id="IPR000648">
    <property type="entry name" value="Oxysterol-bd"/>
</dbReference>
<dbReference type="Gene3D" id="2.40.160.120">
    <property type="match status" value="1"/>
</dbReference>
<dbReference type="InParanoid" id="A0A163J4C1"/>
<dbReference type="GO" id="GO:0016020">
    <property type="term" value="C:membrane"/>
    <property type="evidence" value="ECO:0007669"/>
    <property type="project" value="TreeGrafter"/>
</dbReference>
<sequence length="418" mass="46854">MVLGFNNKPKDSSSNGDVSPTTNDVDGLSVHNVESGSKGQFKEFIKTVISFTGDLSSLTCPAFFLNGLSLLEYGQSTDPQGKRGVWEQKENDITQATPVVERMLAVVRWFMSTLYGSYASRCTNGLNEKKPYNPILGEQFKCTLGDVKCVCEQVCHHPPISAFYLEDEKAGVSLNGHSCQKSKFKGTSIKVDQIGRAVLYVKPFEEQYIIDFPHLLIRGFLTGAAYIELGGNCSITCSNGVQTTMEFVPKPWFGGEYNHFKGSITYEGTERYDLSGRWSHQSFYNKKGEPNSKTLLFDAEGEPMAKRVTPPEDEQQPIESHRLWGKVTAALAVKDFATANAEKSKIEDWQRSVRKERADNNITWTPDLFVFNKDADAASDYDKTNLSLSQKMPGKTQIDQGAWTYKDSLHLRHQQQQQ</sequence>
<dbReference type="OrthoDB" id="14833at2759"/>
<dbReference type="EMBL" id="LT551507">
    <property type="protein sequence ID" value="SAL97072.1"/>
    <property type="molecule type" value="Genomic_DNA"/>
</dbReference>
<dbReference type="OMA" id="NVKCICE"/>
<protein>
    <recommendedName>
        <fullName evidence="6">Oxysterol-binding protein</fullName>
    </recommendedName>
</protein>
<dbReference type="InterPro" id="IPR037239">
    <property type="entry name" value="OSBP_sf"/>
</dbReference>
<gene>
    <name evidence="4" type="primary">ABSGL_02530.1 scaffold 3452</name>
</gene>
<keyword evidence="5" id="KW-1185">Reference proteome</keyword>
<evidence type="ECO:0008006" key="6">
    <source>
        <dbReference type="Google" id="ProtNLM"/>
    </source>
</evidence>
<dbReference type="SUPFAM" id="SSF144000">
    <property type="entry name" value="Oxysterol-binding protein-like"/>
    <property type="match status" value="1"/>
</dbReference>
<dbReference type="PANTHER" id="PTHR10972:SF184">
    <property type="entry name" value="OXYSTEROL-BINDING PROTEIN HOMOLOG 4-RELATED"/>
    <property type="match status" value="1"/>
</dbReference>
<evidence type="ECO:0000256" key="3">
    <source>
        <dbReference type="SAM" id="MobiDB-lite"/>
    </source>
</evidence>
<feature type="compositionally biased region" description="Polar residues" evidence="3">
    <location>
        <begin position="12"/>
        <end position="24"/>
    </location>
</feature>
<dbReference type="STRING" id="4829.A0A163J4C1"/>
<evidence type="ECO:0000313" key="5">
    <source>
        <dbReference type="Proteomes" id="UP000078561"/>
    </source>
</evidence>
<dbReference type="InterPro" id="IPR018494">
    <property type="entry name" value="Oxysterol-bd_CS"/>
</dbReference>
<proteinExistence type="inferred from homology"/>
<organism evidence="4">
    <name type="scientific">Absidia glauca</name>
    <name type="common">Pin mould</name>
    <dbReference type="NCBI Taxonomy" id="4829"/>
    <lineage>
        <taxon>Eukaryota</taxon>
        <taxon>Fungi</taxon>
        <taxon>Fungi incertae sedis</taxon>
        <taxon>Mucoromycota</taxon>
        <taxon>Mucoromycotina</taxon>
        <taxon>Mucoromycetes</taxon>
        <taxon>Mucorales</taxon>
        <taxon>Cunninghamellaceae</taxon>
        <taxon>Absidia</taxon>
    </lineage>
</organism>
<dbReference type="AlphaFoldDB" id="A0A163J4C1"/>
<reference evidence="4" key="1">
    <citation type="submission" date="2016-04" db="EMBL/GenBank/DDBJ databases">
        <authorList>
            <person name="Evans L.H."/>
            <person name="Alamgir A."/>
            <person name="Owens N."/>
            <person name="Weber N.D."/>
            <person name="Virtaneva K."/>
            <person name="Barbian K."/>
            <person name="Babar A."/>
            <person name="Rosenke K."/>
        </authorList>
    </citation>
    <scope>NUCLEOTIDE SEQUENCE [LARGE SCALE GENOMIC DNA]</scope>
    <source>
        <strain evidence="4">CBS 101.48</strain>
    </source>
</reference>
<evidence type="ECO:0000313" key="4">
    <source>
        <dbReference type="EMBL" id="SAL97072.1"/>
    </source>
</evidence>
<dbReference type="Proteomes" id="UP000078561">
    <property type="component" value="Unassembled WGS sequence"/>
</dbReference>
<dbReference type="Pfam" id="PF01237">
    <property type="entry name" value="Oxysterol_BP"/>
    <property type="match status" value="1"/>
</dbReference>
<name>A0A163J4C1_ABSGL</name>
<evidence type="ECO:0000256" key="2">
    <source>
        <dbReference type="RuleBase" id="RU003844"/>
    </source>
</evidence>
<evidence type="ECO:0000256" key="1">
    <source>
        <dbReference type="ARBA" id="ARBA00008842"/>
    </source>
</evidence>
<dbReference type="GO" id="GO:0008142">
    <property type="term" value="F:oxysterol binding"/>
    <property type="evidence" value="ECO:0007669"/>
    <property type="project" value="TreeGrafter"/>
</dbReference>
<dbReference type="PANTHER" id="PTHR10972">
    <property type="entry name" value="OXYSTEROL-BINDING PROTEIN-RELATED"/>
    <property type="match status" value="1"/>
</dbReference>
<dbReference type="PROSITE" id="PS01013">
    <property type="entry name" value="OSBP"/>
    <property type="match status" value="1"/>
</dbReference>
<comment type="similarity">
    <text evidence="1 2">Belongs to the OSBP family.</text>
</comment>
<dbReference type="Gene3D" id="1.10.287.2720">
    <property type="match status" value="1"/>
</dbReference>
<dbReference type="Gene3D" id="3.30.70.3490">
    <property type="match status" value="1"/>
</dbReference>